<keyword evidence="4" id="KW-0040">ANK repeat</keyword>
<comment type="subcellular location">
    <subcellularLocation>
        <location evidence="1">Nucleus</location>
    </subcellularLocation>
</comment>
<protein>
    <submittedName>
        <fullName evidence="8">Uncharacterized protein</fullName>
    </submittedName>
</protein>
<evidence type="ECO:0000256" key="2">
    <source>
        <dbReference type="ARBA" id="ARBA00022553"/>
    </source>
</evidence>
<dbReference type="GO" id="GO:0005634">
    <property type="term" value="C:nucleus"/>
    <property type="evidence" value="ECO:0007669"/>
    <property type="project" value="UniProtKB-SubCell"/>
</dbReference>
<evidence type="ECO:0000256" key="1">
    <source>
        <dbReference type="ARBA" id="ARBA00004123"/>
    </source>
</evidence>
<keyword evidence="2" id="KW-0597">Phosphoprotein</keyword>
<proteinExistence type="predicted"/>
<evidence type="ECO:0000313" key="9">
    <source>
        <dbReference type="Proteomes" id="UP000269721"/>
    </source>
</evidence>
<keyword evidence="9" id="KW-1185">Reference proteome</keyword>
<evidence type="ECO:0000256" key="7">
    <source>
        <dbReference type="SAM" id="MobiDB-lite"/>
    </source>
</evidence>
<gene>
    <name evidence="8" type="ORF">BDK51DRAFT_53278</name>
</gene>
<keyword evidence="6" id="KW-0175">Coiled coil</keyword>
<evidence type="ECO:0000256" key="3">
    <source>
        <dbReference type="ARBA" id="ARBA00022737"/>
    </source>
</evidence>
<dbReference type="Proteomes" id="UP000269721">
    <property type="component" value="Unassembled WGS sequence"/>
</dbReference>
<evidence type="ECO:0000256" key="4">
    <source>
        <dbReference type="ARBA" id="ARBA00023043"/>
    </source>
</evidence>
<reference evidence="9" key="1">
    <citation type="journal article" date="2018" name="Nat. Microbiol.">
        <title>Leveraging single-cell genomics to expand the fungal tree of life.</title>
        <authorList>
            <person name="Ahrendt S.R."/>
            <person name="Quandt C.A."/>
            <person name="Ciobanu D."/>
            <person name="Clum A."/>
            <person name="Salamov A."/>
            <person name="Andreopoulos B."/>
            <person name="Cheng J.F."/>
            <person name="Woyke T."/>
            <person name="Pelin A."/>
            <person name="Henrissat B."/>
            <person name="Reynolds N.K."/>
            <person name="Benny G.L."/>
            <person name="Smith M.E."/>
            <person name="James T.Y."/>
            <person name="Grigoriev I.V."/>
        </authorList>
    </citation>
    <scope>NUCLEOTIDE SEQUENCE [LARGE SCALE GENOMIC DNA]</scope>
</reference>
<keyword evidence="3" id="KW-0677">Repeat</keyword>
<dbReference type="OrthoDB" id="412109at2759"/>
<organism evidence="8 9">
    <name type="scientific">Blyttiomyces helicus</name>
    <dbReference type="NCBI Taxonomy" id="388810"/>
    <lineage>
        <taxon>Eukaryota</taxon>
        <taxon>Fungi</taxon>
        <taxon>Fungi incertae sedis</taxon>
        <taxon>Chytridiomycota</taxon>
        <taxon>Chytridiomycota incertae sedis</taxon>
        <taxon>Chytridiomycetes</taxon>
        <taxon>Chytridiomycetes incertae sedis</taxon>
        <taxon>Blyttiomyces</taxon>
    </lineage>
</organism>
<feature type="coiled-coil region" evidence="6">
    <location>
        <begin position="90"/>
        <end position="117"/>
    </location>
</feature>
<dbReference type="GO" id="GO:0043124">
    <property type="term" value="P:negative regulation of canonical NF-kappaB signal transduction"/>
    <property type="evidence" value="ECO:0007669"/>
    <property type="project" value="InterPro"/>
</dbReference>
<name>A0A4P9WBH5_9FUNG</name>
<dbReference type="PANTHER" id="PTHR15263">
    <property type="entry name" value="I-KAPPA-B-LIKE PROTEIN IKBL"/>
    <property type="match status" value="1"/>
</dbReference>
<dbReference type="EMBL" id="KZ996662">
    <property type="protein sequence ID" value="RKO88518.1"/>
    <property type="molecule type" value="Genomic_DNA"/>
</dbReference>
<evidence type="ECO:0000313" key="8">
    <source>
        <dbReference type="EMBL" id="RKO88518.1"/>
    </source>
</evidence>
<dbReference type="PANTHER" id="PTHR15263:SF1">
    <property type="entry name" value="NF-KAPPA-B INHIBITOR-LIKE PROTEIN 1"/>
    <property type="match status" value="1"/>
</dbReference>
<sequence>AAAGSPELLSVSHPRSTFLPPPHSHKPDTPDEWIAHLFSTLRDDEPDASESHLNGYWQPTPAAAPPRQGYDAWADEISHRMQQRRGVAGRMEREAEAERARERARMVEIEREDARRRAAVKRRARAGLSTARAECERRWGVLRDGGGGLLGIEDLPMPVVEGGRGVRRVDVEAFLLEGVEGGELRRRVVKGALLLWHPDKMARYLPRFPEALRGKVVELVNQVAGILNTLNAEVR</sequence>
<feature type="region of interest" description="Disordered" evidence="7">
    <location>
        <begin position="1"/>
        <end position="31"/>
    </location>
</feature>
<keyword evidence="5" id="KW-0539">Nucleus</keyword>
<evidence type="ECO:0000256" key="6">
    <source>
        <dbReference type="SAM" id="Coils"/>
    </source>
</evidence>
<accession>A0A4P9WBH5</accession>
<feature type="non-terminal residue" evidence="8">
    <location>
        <position position="1"/>
    </location>
</feature>
<dbReference type="InterPro" id="IPR038753">
    <property type="entry name" value="NFKBIL1"/>
</dbReference>
<dbReference type="AlphaFoldDB" id="A0A4P9WBH5"/>
<evidence type="ECO:0000256" key="5">
    <source>
        <dbReference type="ARBA" id="ARBA00023242"/>
    </source>
</evidence>